<reference evidence="1 2" key="1">
    <citation type="submission" date="2019-11" db="EMBL/GenBank/DDBJ databases">
        <title>Type strains purchased from KCTC, JCM and DSMZ.</title>
        <authorList>
            <person name="Lu H."/>
        </authorList>
    </citation>
    <scope>NUCLEOTIDE SEQUENCE [LARGE SCALE GENOMIC DNA]</scope>
    <source>
        <strain evidence="1 2">KCTC 42409</strain>
    </source>
</reference>
<dbReference type="AlphaFoldDB" id="A0A6L6Q9J8"/>
<dbReference type="RefSeq" id="WP_155442212.1">
    <property type="nucleotide sequence ID" value="NZ_WNLA01000032.1"/>
</dbReference>
<name>A0A6L6Q9J8_9BURK</name>
<dbReference type="Proteomes" id="UP000484015">
    <property type="component" value="Unassembled WGS sequence"/>
</dbReference>
<dbReference type="InterPro" id="IPR053842">
    <property type="entry name" value="NikA-like"/>
</dbReference>
<gene>
    <name evidence="1" type="ORF">GM668_27700</name>
</gene>
<organism evidence="1 2">
    <name type="scientific">Pseudoduganella ginsengisoli</name>
    <dbReference type="NCBI Taxonomy" id="1462440"/>
    <lineage>
        <taxon>Bacteria</taxon>
        <taxon>Pseudomonadati</taxon>
        <taxon>Pseudomonadota</taxon>
        <taxon>Betaproteobacteria</taxon>
        <taxon>Burkholderiales</taxon>
        <taxon>Oxalobacteraceae</taxon>
        <taxon>Telluria group</taxon>
        <taxon>Pseudoduganella</taxon>
    </lineage>
</organism>
<evidence type="ECO:0000313" key="1">
    <source>
        <dbReference type="EMBL" id="MTW05868.1"/>
    </source>
</evidence>
<comment type="caution">
    <text evidence="1">The sequence shown here is derived from an EMBL/GenBank/DDBJ whole genome shotgun (WGS) entry which is preliminary data.</text>
</comment>
<dbReference type="OrthoDB" id="8966807at2"/>
<sequence length="134" mass="15041">MTEKALNPNTKKRGVVRSKDLRVPVLPDEEAEIKRLAASVGLDVAPYLRNIGLGYRVSSVLDLKKVDELAKISGDLGRLGGLLKLWLTDDEKLSQFNPVKLRSAIEQALSQILANQEYLRNTIEALIDRERFSR</sequence>
<accession>A0A6L6Q9J8</accession>
<proteinExistence type="predicted"/>
<dbReference type="Pfam" id="PF21983">
    <property type="entry name" value="NikA-like"/>
    <property type="match status" value="1"/>
</dbReference>
<keyword evidence="2" id="KW-1185">Reference proteome</keyword>
<dbReference type="EMBL" id="WNLA01000032">
    <property type="protein sequence ID" value="MTW05868.1"/>
    <property type="molecule type" value="Genomic_DNA"/>
</dbReference>
<evidence type="ECO:0000313" key="2">
    <source>
        <dbReference type="Proteomes" id="UP000484015"/>
    </source>
</evidence>
<protein>
    <submittedName>
        <fullName evidence="1">Conjugal transfer protein TraJ</fullName>
    </submittedName>
</protein>